<evidence type="ECO:0000313" key="3">
    <source>
        <dbReference type="Proteomes" id="UP000279446"/>
    </source>
</evidence>
<dbReference type="Proteomes" id="UP000279446">
    <property type="component" value="Unassembled WGS sequence"/>
</dbReference>
<sequence>MRKVMISLLVLLIASTISVGAAPDYAKWGALAVKETQKRYQATILDYKHLGRTDLTSQKSEERFKLWLVNKEGKEFGVYVNIEFDPSNDRVQRIRFTETDR</sequence>
<dbReference type="AlphaFoldDB" id="A0A3S1K790"/>
<protein>
    <submittedName>
        <fullName evidence="2">DUF3889 domain-containing protein</fullName>
    </submittedName>
</protein>
<gene>
    <name evidence="2" type="ORF">EJP82_14620</name>
</gene>
<proteinExistence type="predicted"/>
<reference evidence="2 3" key="1">
    <citation type="submission" date="2018-12" db="EMBL/GenBank/DDBJ databases">
        <authorList>
            <person name="Sun L."/>
            <person name="Chen Z."/>
        </authorList>
    </citation>
    <scope>NUCLEOTIDE SEQUENCE [LARGE SCALE GENOMIC DNA]</scope>
    <source>
        <strain evidence="2 3">DSM 15890</strain>
    </source>
</reference>
<name>A0A3S1K790_9BACL</name>
<dbReference type="InterPro" id="IPR024987">
    <property type="entry name" value="DUF3889"/>
</dbReference>
<comment type="caution">
    <text evidence="2">The sequence shown here is derived from an EMBL/GenBank/DDBJ whole genome shotgun (WGS) entry which is preliminary data.</text>
</comment>
<dbReference type="OrthoDB" id="2377048at2"/>
<organism evidence="2 3">
    <name type="scientific">Paenibacillus anaericanus</name>
    <dbReference type="NCBI Taxonomy" id="170367"/>
    <lineage>
        <taxon>Bacteria</taxon>
        <taxon>Bacillati</taxon>
        <taxon>Bacillota</taxon>
        <taxon>Bacilli</taxon>
        <taxon>Bacillales</taxon>
        <taxon>Paenibacillaceae</taxon>
        <taxon>Paenibacillus</taxon>
    </lineage>
</organism>
<keyword evidence="1" id="KW-0732">Signal</keyword>
<feature type="signal peptide" evidence="1">
    <location>
        <begin position="1"/>
        <end position="21"/>
    </location>
</feature>
<accession>A0A3S1K790</accession>
<evidence type="ECO:0000256" key="1">
    <source>
        <dbReference type="SAM" id="SignalP"/>
    </source>
</evidence>
<dbReference type="EMBL" id="RZNY01000011">
    <property type="protein sequence ID" value="RUT45525.1"/>
    <property type="molecule type" value="Genomic_DNA"/>
</dbReference>
<keyword evidence="3" id="KW-1185">Reference proteome</keyword>
<dbReference type="Pfam" id="PF13028">
    <property type="entry name" value="DUF3889"/>
    <property type="match status" value="1"/>
</dbReference>
<feature type="chain" id="PRO_5039068892" evidence="1">
    <location>
        <begin position="22"/>
        <end position="101"/>
    </location>
</feature>
<dbReference type="RefSeq" id="WP_127192800.1">
    <property type="nucleotide sequence ID" value="NZ_RZNY01000011.1"/>
</dbReference>
<dbReference type="Gene3D" id="3.10.450.390">
    <property type="entry name" value="Protein of unknown function DUF3889"/>
    <property type="match status" value="1"/>
</dbReference>
<evidence type="ECO:0000313" key="2">
    <source>
        <dbReference type="EMBL" id="RUT45525.1"/>
    </source>
</evidence>